<evidence type="ECO:0000313" key="2">
    <source>
        <dbReference type="EnsemblPlants" id="EMT16367"/>
    </source>
</evidence>
<dbReference type="AlphaFoldDB" id="R7W5P8"/>
<feature type="region of interest" description="Disordered" evidence="1">
    <location>
        <begin position="39"/>
        <end position="64"/>
    </location>
</feature>
<dbReference type="EnsemblPlants" id="EMT16367">
    <property type="protein sequence ID" value="EMT16367"/>
    <property type="gene ID" value="F775_43671"/>
</dbReference>
<proteinExistence type="predicted"/>
<feature type="compositionally biased region" description="Low complexity" evidence="1">
    <location>
        <begin position="40"/>
        <end position="56"/>
    </location>
</feature>
<name>R7W5P8_AEGTA</name>
<reference evidence="2" key="1">
    <citation type="submission" date="2015-06" db="UniProtKB">
        <authorList>
            <consortium name="EnsemblPlants"/>
        </authorList>
    </citation>
    <scope>IDENTIFICATION</scope>
</reference>
<protein>
    <submittedName>
        <fullName evidence="2">Uncharacterized protein</fullName>
    </submittedName>
</protein>
<sequence length="130" mass="13216">MTAFLAGSFVASSPRRRSSQKILLALLPISVGGERALVRSASGGSPSSFPSTATRAAADREEAPAALVLQRADPPIALAALSSSPPSPYLSATSELSYAPLRGASPPSFLATATRAAAEREEAPNALVLV</sequence>
<accession>R7W5P8</accession>
<evidence type="ECO:0000256" key="1">
    <source>
        <dbReference type="SAM" id="MobiDB-lite"/>
    </source>
</evidence>
<organism evidence="2">
    <name type="scientific">Aegilops tauschii</name>
    <name type="common">Tausch's goatgrass</name>
    <name type="synonym">Aegilops squarrosa</name>
    <dbReference type="NCBI Taxonomy" id="37682"/>
    <lineage>
        <taxon>Eukaryota</taxon>
        <taxon>Viridiplantae</taxon>
        <taxon>Streptophyta</taxon>
        <taxon>Embryophyta</taxon>
        <taxon>Tracheophyta</taxon>
        <taxon>Spermatophyta</taxon>
        <taxon>Magnoliopsida</taxon>
        <taxon>Liliopsida</taxon>
        <taxon>Poales</taxon>
        <taxon>Poaceae</taxon>
        <taxon>BOP clade</taxon>
        <taxon>Pooideae</taxon>
        <taxon>Triticodae</taxon>
        <taxon>Triticeae</taxon>
        <taxon>Triticinae</taxon>
        <taxon>Aegilops</taxon>
    </lineage>
</organism>